<keyword evidence="1" id="KW-0378">Hydrolase</keyword>
<comment type="caution">
    <text evidence="5">The sequence shown here is derived from an EMBL/GenBank/DDBJ whole genome shotgun (WGS) entry which is preliminary data.</text>
</comment>
<dbReference type="SMART" id="SM00646">
    <property type="entry name" value="Ami_3"/>
    <property type="match status" value="1"/>
</dbReference>
<organism evidence="5 6">
    <name type="scientific">Weissella kandleri</name>
    <dbReference type="NCBI Taxonomy" id="1616"/>
    <lineage>
        <taxon>Bacteria</taxon>
        <taxon>Bacillati</taxon>
        <taxon>Bacillota</taxon>
        <taxon>Bacilli</taxon>
        <taxon>Lactobacillales</taxon>
        <taxon>Lactobacillaceae</taxon>
        <taxon>Weissella</taxon>
    </lineage>
</organism>
<dbReference type="PANTHER" id="PTHR30404:SF0">
    <property type="entry name" value="N-ACETYLMURAMOYL-L-ALANINE AMIDASE AMIC"/>
    <property type="match status" value="1"/>
</dbReference>
<dbReference type="Gene3D" id="3.40.630.40">
    <property type="entry name" value="Zn-dependent exopeptidases"/>
    <property type="match status" value="1"/>
</dbReference>
<sequence>MVFRRGWEILRQFLVRFWIPLSITVGMLAVAISFTVVLMARQQITVHIPNITVRQGPDVLRPAEGMLKSGEHLDILDRENGWYKIQREDETTGWVAGWLLERKQPIKHMNLLSEATIELDPGHGGSDNGATSSDGQHYEKDYTLALTNRVKNELQQQYGTRVVMSRDTDEVVGLLKIPKVGEAKRANAFISFHFDATEKKDTGSGFTAYYGREDNTSQELAQYLNSAMAPQMPMQNLGVKQADYIVLKYNQVPAALLENGYINSTKDFKYIQKASYQNQIARLIPTGLEQYLNYRSRQVQ</sequence>
<protein>
    <recommendedName>
        <fullName evidence="4">SH3b domain-containing protein</fullName>
    </recommendedName>
</protein>
<dbReference type="Pfam" id="PF08239">
    <property type="entry name" value="SH3_3"/>
    <property type="match status" value="1"/>
</dbReference>
<dbReference type="EMBL" id="JQBP01000003">
    <property type="protein sequence ID" value="KRN75169.1"/>
    <property type="molecule type" value="Genomic_DNA"/>
</dbReference>
<keyword evidence="3" id="KW-0472">Membrane</keyword>
<dbReference type="PROSITE" id="PS51781">
    <property type="entry name" value="SH3B"/>
    <property type="match status" value="1"/>
</dbReference>
<gene>
    <name evidence="5" type="ORF">IV73_GL000931</name>
</gene>
<feature type="domain" description="SH3b" evidence="4">
    <location>
        <begin position="39"/>
        <end position="103"/>
    </location>
</feature>
<keyword evidence="3" id="KW-0812">Transmembrane</keyword>
<evidence type="ECO:0000313" key="5">
    <source>
        <dbReference type="EMBL" id="KRN75169.1"/>
    </source>
</evidence>
<keyword evidence="6" id="KW-1185">Reference proteome</keyword>
<dbReference type="Proteomes" id="UP000051655">
    <property type="component" value="Unassembled WGS sequence"/>
</dbReference>
<dbReference type="Gene3D" id="2.30.30.40">
    <property type="entry name" value="SH3 Domains"/>
    <property type="match status" value="1"/>
</dbReference>
<dbReference type="GO" id="GO:0030288">
    <property type="term" value="C:outer membrane-bounded periplasmic space"/>
    <property type="evidence" value="ECO:0007669"/>
    <property type="project" value="TreeGrafter"/>
</dbReference>
<evidence type="ECO:0000256" key="1">
    <source>
        <dbReference type="ARBA" id="ARBA00022801"/>
    </source>
</evidence>
<accession>A0A0R2JD17</accession>
<dbReference type="SUPFAM" id="SSF53187">
    <property type="entry name" value="Zn-dependent exopeptidases"/>
    <property type="match status" value="1"/>
</dbReference>
<keyword evidence="3" id="KW-1133">Transmembrane helix</keyword>
<evidence type="ECO:0000256" key="2">
    <source>
        <dbReference type="ARBA" id="ARBA00023316"/>
    </source>
</evidence>
<evidence type="ECO:0000259" key="4">
    <source>
        <dbReference type="PROSITE" id="PS51781"/>
    </source>
</evidence>
<dbReference type="GO" id="GO:0008745">
    <property type="term" value="F:N-acetylmuramoyl-L-alanine amidase activity"/>
    <property type="evidence" value="ECO:0007669"/>
    <property type="project" value="InterPro"/>
</dbReference>
<evidence type="ECO:0000313" key="6">
    <source>
        <dbReference type="Proteomes" id="UP000051655"/>
    </source>
</evidence>
<keyword evidence="2" id="KW-0961">Cell wall biogenesis/degradation</keyword>
<dbReference type="GO" id="GO:0071555">
    <property type="term" value="P:cell wall organization"/>
    <property type="evidence" value="ECO:0007669"/>
    <property type="project" value="UniProtKB-KW"/>
</dbReference>
<dbReference type="InterPro" id="IPR050695">
    <property type="entry name" value="N-acetylmuramoyl_amidase_3"/>
</dbReference>
<dbReference type="InterPro" id="IPR003646">
    <property type="entry name" value="SH3-like_bac-type"/>
</dbReference>
<dbReference type="GO" id="GO:0009253">
    <property type="term" value="P:peptidoglycan catabolic process"/>
    <property type="evidence" value="ECO:0007669"/>
    <property type="project" value="InterPro"/>
</dbReference>
<dbReference type="PANTHER" id="PTHR30404">
    <property type="entry name" value="N-ACETYLMURAMOYL-L-ALANINE AMIDASE"/>
    <property type="match status" value="1"/>
</dbReference>
<dbReference type="SMART" id="SM00287">
    <property type="entry name" value="SH3b"/>
    <property type="match status" value="1"/>
</dbReference>
<dbReference type="RefSeq" id="WP_057755408.1">
    <property type="nucleotide sequence ID" value="NZ_JQBP01000003.1"/>
</dbReference>
<dbReference type="STRING" id="1616.IV73_GL000931"/>
<evidence type="ECO:0000256" key="3">
    <source>
        <dbReference type="SAM" id="Phobius"/>
    </source>
</evidence>
<dbReference type="CDD" id="cd02696">
    <property type="entry name" value="MurNAc-LAA"/>
    <property type="match status" value="1"/>
</dbReference>
<name>A0A0R2JD17_9LACO</name>
<dbReference type="InterPro" id="IPR002508">
    <property type="entry name" value="MurNAc-LAA_cat"/>
</dbReference>
<dbReference type="Pfam" id="PF01520">
    <property type="entry name" value="Amidase_3"/>
    <property type="match status" value="1"/>
</dbReference>
<proteinExistence type="predicted"/>
<dbReference type="AlphaFoldDB" id="A0A0R2JD17"/>
<reference evidence="5 6" key="1">
    <citation type="journal article" date="2015" name="Genome Announc.">
        <title>Expanding the biotechnology potential of lactobacilli through comparative genomics of 213 strains and associated genera.</title>
        <authorList>
            <person name="Sun Z."/>
            <person name="Harris H.M."/>
            <person name="McCann A."/>
            <person name="Guo C."/>
            <person name="Argimon S."/>
            <person name="Zhang W."/>
            <person name="Yang X."/>
            <person name="Jeffery I.B."/>
            <person name="Cooney J.C."/>
            <person name="Kagawa T.F."/>
            <person name="Liu W."/>
            <person name="Song Y."/>
            <person name="Salvetti E."/>
            <person name="Wrobel A."/>
            <person name="Rasinkangas P."/>
            <person name="Parkhill J."/>
            <person name="Rea M.C."/>
            <person name="O'Sullivan O."/>
            <person name="Ritari J."/>
            <person name="Douillard F.P."/>
            <person name="Paul Ross R."/>
            <person name="Yang R."/>
            <person name="Briner A.E."/>
            <person name="Felis G.E."/>
            <person name="de Vos W.M."/>
            <person name="Barrangou R."/>
            <person name="Klaenhammer T.R."/>
            <person name="Caufield P.W."/>
            <person name="Cui Y."/>
            <person name="Zhang H."/>
            <person name="O'Toole P.W."/>
        </authorList>
    </citation>
    <scope>NUCLEOTIDE SEQUENCE [LARGE SCALE GENOMIC DNA]</scope>
    <source>
        <strain evidence="5 6">DSM 20593</strain>
    </source>
</reference>
<feature type="transmembrane region" description="Helical" evidence="3">
    <location>
        <begin position="17"/>
        <end position="40"/>
    </location>
</feature>
<dbReference type="PATRIC" id="fig|1616.3.peg.952"/>